<keyword evidence="3" id="KW-1185">Reference proteome</keyword>
<feature type="transmembrane region" description="Helical" evidence="1">
    <location>
        <begin position="113"/>
        <end position="134"/>
    </location>
</feature>
<keyword evidence="1" id="KW-0472">Membrane</keyword>
<evidence type="ECO:0000313" key="2">
    <source>
        <dbReference type="EMBL" id="EGX57542.1"/>
    </source>
</evidence>
<dbReference type="RefSeq" id="WP_007498695.1">
    <property type="nucleotide sequence ID" value="NZ_AGBF01000088.1"/>
</dbReference>
<evidence type="ECO:0000256" key="1">
    <source>
        <dbReference type="SAM" id="Phobius"/>
    </source>
</evidence>
<dbReference type="PATRIC" id="fig|700597.3.peg.4362"/>
<evidence type="ECO:0000313" key="3">
    <source>
        <dbReference type="Proteomes" id="UP000004217"/>
    </source>
</evidence>
<keyword evidence="1" id="KW-1133">Transmembrane helix</keyword>
<comment type="caution">
    <text evidence="2">The sequence shown here is derived from an EMBL/GenBank/DDBJ whole genome shotgun (WGS) entry which is preliminary data.</text>
</comment>
<reference evidence="2 3" key="1">
    <citation type="submission" date="2011-08" db="EMBL/GenBank/DDBJ databases">
        <authorList>
            <person name="Lin Y."/>
            <person name="Hao X."/>
            <person name="Johnstone L."/>
            <person name="Miller S.J."/>
            <person name="Wei G."/>
            <person name="Rensing C."/>
        </authorList>
    </citation>
    <scope>NUCLEOTIDE SEQUENCE [LARGE SCALE GENOMIC DNA]</scope>
    <source>
        <strain evidence="2 3">K42</strain>
    </source>
</reference>
<dbReference type="EMBL" id="AGBF01000088">
    <property type="protein sequence ID" value="EGX57542.1"/>
    <property type="molecule type" value="Genomic_DNA"/>
</dbReference>
<protein>
    <submittedName>
        <fullName evidence="2">Uncharacterized protein</fullName>
    </submittedName>
</protein>
<gene>
    <name evidence="2" type="ORF">SZN_22221</name>
</gene>
<feature type="transmembrane region" description="Helical" evidence="1">
    <location>
        <begin position="28"/>
        <end position="49"/>
    </location>
</feature>
<keyword evidence="1" id="KW-0812">Transmembrane</keyword>
<accession>G2GG10</accession>
<name>G2GG10_9ACTN</name>
<dbReference type="Proteomes" id="UP000004217">
    <property type="component" value="Unassembled WGS sequence"/>
</dbReference>
<proteinExistence type="predicted"/>
<sequence>MSVVVSLFYSGLIVATYKDQTDTQAHTLYLVHALLNGAIVGCLVGLVAHRRTGAHIGGAVVAALGAFFGFTNGIPLIIAESQSPAAIGDMMEADPLFPAKAWWNNELDGGVDWLSPLGLLLAAAVAWGIAHLIGSRRRGA</sequence>
<dbReference type="AlphaFoldDB" id="G2GG10"/>
<feature type="transmembrane region" description="Helical" evidence="1">
    <location>
        <begin position="56"/>
        <end position="78"/>
    </location>
</feature>
<organism evidence="2 3">
    <name type="scientific">Streptomyces zinciresistens K42</name>
    <dbReference type="NCBI Taxonomy" id="700597"/>
    <lineage>
        <taxon>Bacteria</taxon>
        <taxon>Bacillati</taxon>
        <taxon>Actinomycetota</taxon>
        <taxon>Actinomycetes</taxon>
        <taxon>Kitasatosporales</taxon>
        <taxon>Streptomycetaceae</taxon>
        <taxon>Streptomyces</taxon>
    </lineage>
</organism>